<evidence type="ECO:0000256" key="6">
    <source>
        <dbReference type="ARBA" id="ARBA00038076"/>
    </source>
</evidence>
<feature type="transmembrane region" description="Helical" evidence="7">
    <location>
        <begin position="367"/>
        <end position="390"/>
    </location>
</feature>
<comment type="caution">
    <text evidence="10">The sequence shown here is derived from an EMBL/GenBank/DDBJ whole genome shotgun (WGS) entry which is preliminary data.</text>
</comment>
<dbReference type="PANTHER" id="PTHR30572">
    <property type="entry name" value="MEMBRANE COMPONENT OF TRANSPORTER-RELATED"/>
    <property type="match status" value="1"/>
</dbReference>
<keyword evidence="11" id="KW-1185">Reference proteome</keyword>
<dbReference type="InterPro" id="IPR003838">
    <property type="entry name" value="ABC3_permease_C"/>
</dbReference>
<reference evidence="10 11" key="1">
    <citation type="submission" date="2015-10" db="EMBL/GenBank/DDBJ databases">
        <authorList>
            <person name="Gilbert D.G."/>
        </authorList>
    </citation>
    <scope>NUCLEOTIDE SEQUENCE [LARGE SCALE GENOMIC DNA]</scope>
    <source>
        <strain evidence="10 11">NRRL B-16712</strain>
    </source>
</reference>
<feature type="transmembrane region" description="Helical" evidence="7">
    <location>
        <begin position="284"/>
        <end position="309"/>
    </location>
</feature>
<feature type="transmembrane region" description="Helical" evidence="7">
    <location>
        <begin position="40"/>
        <end position="60"/>
    </location>
</feature>
<protein>
    <submittedName>
        <fullName evidence="10">ABC transporter permease</fullName>
    </submittedName>
</protein>
<evidence type="ECO:0000256" key="5">
    <source>
        <dbReference type="ARBA" id="ARBA00023136"/>
    </source>
</evidence>
<feature type="domain" description="ABC3 transporter permease C-terminal" evidence="8">
    <location>
        <begin position="288"/>
        <end position="396"/>
    </location>
</feature>
<evidence type="ECO:0000256" key="3">
    <source>
        <dbReference type="ARBA" id="ARBA00022692"/>
    </source>
</evidence>
<dbReference type="Pfam" id="PF12704">
    <property type="entry name" value="MacB_PCD"/>
    <property type="match status" value="1"/>
</dbReference>
<feature type="domain" description="MacB-like periplasmic core" evidence="9">
    <location>
        <begin position="41"/>
        <end position="247"/>
    </location>
</feature>
<evidence type="ECO:0000259" key="9">
    <source>
        <dbReference type="Pfam" id="PF12704"/>
    </source>
</evidence>
<dbReference type="Proteomes" id="UP000053244">
    <property type="component" value="Unassembled WGS sequence"/>
</dbReference>
<dbReference type="GO" id="GO:0005886">
    <property type="term" value="C:plasma membrane"/>
    <property type="evidence" value="ECO:0007669"/>
    <property type="project" value="UniProtKB-SubCell"/>
</dbReference>
<dbReference type="AlphaFoldDB" id="A0A117MM89"/>
<dbReference type="OrthoDB" id="9780560at2"/>
<evidence type="ECO:0000256" key="2">
    <source>
        <dbReference type="ARBA" id="ARBA00022475"/>
    </source>
</evidence>
<dbReference type="RefSeq" id="WP_067704065.1">
    <property type="nucleotide sequence ID" value="NZ_LLZH01000317.1"/>
</dbReference>
<dbReference type="InterPro" id="IPR025857">
    <property type="entry name" value="MacB_PCD"/>
</dbReference>
<evidence type="ECO:0000256" key="1">
    <source>
        <dbReference type="ARBA" id="ARBA00004651"/>
    </source>
</evidence>
<keyword evidence="5 7" id="KW-0472">Membrane</keyword>
<dbReference type="EMBL" id="LLZH01000317">
    <property type="protein sequence ID" value="KUL25152.1"/>
    <property type="molecule type" value="Genomic_DNA"/>
</dbReference>
<dbReference type="PANTHER" id="PTHR30572:SF4">
    <property type="entry name" value="ABC TRANSPORTER PERMEASE YTRF"/>
    <property type="match status" value="1"/>
</dbReference>
<feature type="transmembrane region" description="Helical" evidence="7">
    <location>
        <begin position="337"/>
        <end position="361"/>
    </location>
</feature>
<dbReference type="InterPro" id="IPR050250">
    <property type="entry name" value="Macrolide_Exporter_MacB"/>
</dbReference>
<keyword evidence="3 7" id="KW-0812">Transmembrane</keyword>
<dbReference type="GO" id="GO:0022857">
    <property type="term" value="F:transmembrane transporter activity"/>
    <property type="evidence" value="ECO:0007669"/>
    <property type="project" value="TreeGrafter"/>
</dbReference>
<proteinExistence type="inferred from homology"/>
<evidence type="ECO:0000256" key="7">
    <source>
        <dbReference type="SAM" id="Phobius"/>
    </source>
</evidence>
<keyword evidence="4 7" id="KW-1133">Transmembrane helix</keyword>
<dbReference type="Pfam" id="PF02687">
    <property type="entry name" value="FtsX"/>
    <property type="match status" value="1"/>
</dbReference>
<comment type="subcellular location">
    <subcellularLocation>
        <location evidence="1">Cell membrane</location>
        <topology evidence="1">Multi-pass membrane protein</topology>
    </subcellularLocation>
</comment>
<sequence>MINLPEGGRRLITLPEPARLRLVDLAAVGLGGLYGRPLRAVLSALGIAIGVAAMVGLVGISTVSRAALLAQIEKLGTNMLTVSAGSTLTGEPATLPATAERMVARIPGVTGVSATGLVDTVTVRRTDKIDIATTGGITVQAARPGLFGALGATVRSGTFLNAATSRYPAVVLGATAATRLGVDRAGGHVHIGGRWFLVIGVADRVPLAAEINRSALIGWEYARTLGFDGQPTTVYERSSDDTVTAVRELLPATVDPEHPEQVTVSRPSDALLAGAEAERTLNALLFGLGGIALLAGGVGIANIMVIAVLERRQEIGLRRSLGATRGQIRLQFLTESVTLSALGGLAGVLLGLAVCAVFALVKGWPLAVPLPAVAGGALAAVLMGAVAGIYPARRAALLTPTEALGS</sequence>
<gene>
    <name evidence="10" type="ORF">ADL15_41450</name>
</gene>
<keyword evidence="2" id="KW-1003">Cell membrane</keyword>
<accession>A0A117MM89</accession>
<evidence type="ECO:0000259" key="8">
    <source>
        <dbReference type="Pfam" id="PF02687"/>
    </source>
</evidence>
<evidence type="ECO:0000313" key="10">
    <source>
        <dbReference type="EMBL" id="KUL25152.1"/>
    </source>
</evidence>
<organism evidence="10 11">
    <name type="scientific">Actinoplanes awajinensis subsp. mycoplanecinus</name>
    <dbReference type="NCBI Taxonomy" id="135947"/>
    <lineage>
        <taxon>Bacteria</taxon>
        <taxon>Bacillati</taxon>
        <taxon>Actinomycetota</taxon>
        <taxon>Actinomycetes</taxon>
        <taxon>Micromonosporales</taxon>
        <taxon>Micromonosporaceae</taxon>
        <taxon>Actinoplanes</taxon>
    </lineage>
</organism>
<evidence type="ECO:0000256" key="4">
    <source>
        <dbReference type="ARBA" id="ARBA00022989"/>
    </source>
</evidence>
<name>A0A117MM89_9ACTN</name>
<evidence type="ECO:0000313" key="11">
    <source>
        <dbReference type="Proteomes" id="UP000053244"/>
    </source>
</evidence>
<comment type="similarity">
    <text evidence="6">Belongs to the ABC-4 integral membrane protein family.</text>
</comment>